<evidence type="ECO:0000313" key="2">
    <source>
        <dbReference type="Proteomes" id="UP001276564"/>
    </source>
</evidence>
<accession>A0ABU5AS26</accession>
<keyword evidence="2" id="KW-1185">Reference proteome</keyword>
<reference evidence="1 2" key="1">
    <citation type="submission" date="2023-08" db="EMBL/GenBank/DDBJ databases">
        <title>Implementing the SeqCode for naming new Mesorhizobium species isolated from Vachellia karroo root nodules.</title>
        <authorList>
            <person name="Van Lill M."/>
        </authorList>
    </citation>
    <scope>NUCLEOTIDE SEQUENCE [LARGE SCALE GENOMIC DNA]</scope>
    <source>
        <strain evidence="1 2">VK4B</strain>
    </source>
</reference>
<dbReference type="EMBL" id="JAVIIP010000011">
    <property type="protein sequence ID" value="MDX8540099.1"/>
    <property type="molecule type" value="Genomic_DNA"/>
</dbReference>
<gene>
    <name evidence="1" type="ORF">RFM23_20990</name>
</gene>
<protein>
    <recommendedName>
        <fullName evidence="3">HEPN domain-containing protein</fullName>
    </recommendedName>
</protein>
<sequence>MTPFGVFLFAQTYRANADALERVVAHIRPRMSDHPRRLLYFQALENFLRSFLLLHGKSPAHIRDHRHNFSAMLNESQGLGLMVSADVEKFVRSRTLANDYTRIRYDYQLEDPSARRRMAPSMDVVQTAVRQIEQVVGQAIRSTGVEVSVVEPHVRREE</sequence>
<comment type="caution">
    <text evidence="1">The sequence shown here is derived from an EMBL/GenBank/DDBJ whole genome shotgun (WGS) entry which is preliminary data.</text>
</comment>
<evidence type="ECO:0008006" key="3">
    <source>
        <dbReference type="Google" id="ProtNLM"/>
    </source>
</evidence>
<organism evidence="1 2">
    <name type="scientific">Mesorhizobium abyssinicae</name>
    <dbReference type="NCBI Taxonomy" id="1209958"/>
    <lineage>
        <taxon>Bacteria</taxon>
        <taxon>Pseudomonadati</taxon>
        <taxon>Pseudomonadota</taxon>
        <taxon>Alphaproteobacteria</taxon>
        <taxon>Hyphomicrobiales</taxon>
        <taxon>Phyllobacteriaceae</taxon>
        <taxon>Mesorhizobium</taxon>
    </lineage>
</organism>
<dbReference type="Proteomes" id="UP001276564">
    <property type="component" value="Unassembled WGS sequence"/>
</dbReference>
<evidence type="ECO:0000313" key="1">
    <source>
        <dbReference type="EMBL" id="MDX8540099.1"/>
    </source>
</evidence>
<dbReference type="RefSeq" id="WP_320321243.1">
    <property type="nucleotide sequence ID" value="NZ_JAVIIP010000011.1"/>
</dbReference>
<name>A0ABU5AS26_9HYPH</name>
<proteinExistence type="predicted"/>